<keyword evidence="1" id="KW-0812">Transmembrane</keyword>
<sequence>MVVVIGAVISYGIFFVYSLSAEEPVDGILNIVSFGTFIVLFAGAIVYPLLYIMGPEKSDAIVIGGAMGGLFTTFGLQSVVGYVTEKLPLSFLHINPSLYVPIIYIIIGVILYIISFFIAAAIYRKKEFTTG</sequence>
<organism evidence="2 3">
    <name type="scientific">Bacillus amyloliquefaciens (strain ATCC 23350 / DSM 7 / BCRC 11601 / CCUG 28519 / NBRC 15535 / NRRL B-14393 / F)</name>
    <dbReference type="NCBI Taxonomy" id="692420"/>
    <lineage>
        <taxon>Bacteria</taxon>
        <taxon>Bacillati</taxon>
        <taxon>Bacillota</taxon>
        <taxon>Bacilli</taxon>
        <taxon>Bacillales</taxon>
        <taxon>Bacillaceae</taxon>
        <taxon>Bacillus</taxon>
        <taxon>Bacillus amyloliquefaciens group</taxon>
    </lineage>
</organism>
<keyword evidence="3" id="KW-1185">Reference proteome</keyword>
<accession>A0A9P1JDZ6</accession>
<feature type="transmembrane region" description="Helical" evidence="1">
    <location>
        <begin position="31"/>
        <end position="53"/>
    </location>
</feature>
<evidence type="ECO:0000313" key="2">
    <source>
        <dbReference type="EMBL" id="CBI41310.1"/>
    </source>
</evidence>
<dbReference type="Pfam" id="PF13346">
    <property type="entry name" value="ABC2_membrane_5"/>
    <property type="match status" value="1"/>
</dbReference>
<dbReference type="InterPro" id="IPR025699">
    <property type="entry name" value="ABC2_memb-like"/>
</dbReference>
<evidence type="ECO:0000313" key="3">
    <source>
        <dbReference type="Proteomes" id="UP000006562"/>
    </source>
</evidence>
<evidence type="ECO:0000256" key="1">
    <source>
        <dbReference type="SAM" id="Phobius"/>
    </source>
</evidence>
<proteinExistence type="predicted"/>
<feature type="transmembrane region" description="Helical" evidence="1">
    <location>
        <begin position="102"/>
        <end position="123"/>
    </location>
</feature>
<gene>
    <name evidence="2" type="primary">RBAM_002340</name>
    <name evidence="2" type="ordered locus">BAMF_0184</name>
</gene>
<name>A0A9P1JDZ6_BACAS</name>
<dbReference type="AlphaFoldDB" id="A0A9P1JDZ6"/>
<feature type="transmembrane region" description="Helical" evidence="1">
    <location>
        <begin position="60"/>
        <end position="82"/>
    </location>
</feature>
<keyword evidence="1" id="KW-1133">Transmembrane helix</keyword>
<reference evidence="3" key="2">
    <citation type="journal article" date="2011" name="J. Biotechnol.">
        <title>Genome sequence of B. amyloliquefaciens type strain DSM7(T) reveals differences to plant-associated B. amyloliquefaciens FZB42.</title>
        <authorList>
            <person name="Ruckert C."/>
            <person name="Blom J."/>
            <person name="Chen X."/>
            <person name="Reva O."/>
            <person name="Borriss R."/>
        </authorList>
    </citation>
    <scope>NUCLEOTIDE SEQUENCE [LARGE SCALE GENOMIC DNA]</scope>
    <source>
        <strain evidence="3">DSM 7</strain>
    </source>
</reference>
<keyword evidence="1" id="KW-0472">Membrane</keyword>
<dbReference type="KEGG" id="bao:BAMF_0184"/>
<reference evidence="2 3" key="1">
    <citation type="journal article" date="2011" name="Int. J. Syst. Evol. Microbiol.">
        <title>Relationship of Bacillus amyloliquefaciens clades associated with strains DSM 7T and FZB42T: a proposal for Bacillus amyloliquefaciens subsp. amyloliquefaciens subsp. nov. and Bacillus amyloliquefaciens subsp. plantarum subsp. nov. based on complete genome sequence comparisons.</title>
        <authorList>
            <person name="Borriss R."/>
            <person name="Chen X.H."/>
            <person name="Rueckert C."/>
            <person name="Blom J."/>
            <person name="Becker A."/>
            <person name="Baumgarth B."/>
            <person name="Fan B."/>
            <person name="Pukall R."/>
            <person name="Schumann P."/>
            <person name="Sproer C."/>
            <person name="Junge H."/>
            <person name="Vater J."/>
            <person name="Puhler A."/>
            <person name="Klenk H.P."/>
        </authorList>
    </citation>
    <scope>NUCLEOTIDE SEQUENCE [LARGE SCALE GENOMIC DNA]</scope>
    <source>
        <strain evidence="3">DSM 7</strain>
    </source>
</reference>
<protein>
    <submittedName>
        <fullName evidence="2">Membrane protein, putative RBAM_002340</fullName>
    </submittedName>
</protein>
<dbReference type="EMBL" id="FN597644">
    <property type="protein sequence ID" value="CBI41310.1"/>
    <property type="molecule type" value="Genomic_DNA"/>
</dbReference>
<dbReference type="Proteomes" id="UP000006562">
    <property type="component" value="Chromosome"/>
</dbReference>